<organism evidence="2 3">
    <name type="scientific">Candidatus Beckwithbacteria bacterium RBG_13_42_9</name>
    <dbReference type="NCBI Taxonomy" id="1797457"/>
    <lineage>
        <taxon>Bacteria</taxon>
        <taxon>Candidatus Beckwithiibacteriota</taxon>
    </lineage>
</organism>
<accession>A0A1F5E7H0</accession>
<feature type="transmembrane region" description="Helical" evidence="1">
    <location>
        <begin position="178"/>
        <end position="199"/>
    </location>
</feature>
<feature type="transmembrane region" description="Helical" evidence="1">
    <location>
        <begin position="292"/>
        <end position="311"/>
    </location>
</feature>
<gene>
    <name evidence="2" type="ORF">A2160_02440</name>
</gene>
<evidence type="ECO:0000313" key="3">
    <source>
        <dbReference type="Proteomes" id="UP000177006"/>
    </source>
</evidence>
<feature type="transmembrane region" description="Helical" evidence="1">
    <location>
        <begin position="215"/>
        <end position="235"/>
    </location>
</feature>
<name>A0A1F5E7H0_9BACT</name>
<feature type="transmembrane region" description="Helical" evidence="1">
    <location>
        <begin position="44"/>
        <end position="62"/>
    </location>
</feature>
<dbReference type="AlphaFoldDB" id="A0A1F5E7H0"/>
<evidence type="ECO:0008006" key="4">
    <source>
        <dbReference type="Google" id="ProtNLM"/>
    </source>
</evidence>
<feature type="transmembrane region" description="Helical" evidence="1">
    <location>
        <begin position="242"/>
        <end position="267"/>
    </location>
</feature>
<proteinExistence type="predicted"/>
<reference evidence="2 3" key="1">
    <citation type="journal article" date="2016" name="Nat. Commun.">
        <title>Thousands of microbial genomes shed light on interconnected biogeochemical processes in an aquifer system.</title>
        <authorList>
            <person name="Anantharaman K."/>
            <person name="Brown C.T."/>
            <person name="Hug L.A."/>
            <person name="Sharon I."/>
            <person name="Castelle C.J."/>
            <person name="Probst A.J."/>
            <person name="Thomas B.C."/>
            <person name="Singh A."/>
            <person name="Wilkins M.J."/>
            <person name="Karaoz U."/>
            <person name="Brodie E.L."/>
            <person name="Williams K.H."/>
            <person name="Hubbard S.S."/>
            <person name="Banfield J.F."/>
        </authorList>
    </citation>
    <scope>NUCLEOTIDE SEQUENCE [LARGE SCALE GENOMIC DNA]</scope>
</reference>
<feature type="transmembrane region" description="Helical" evidence="1">
    <location>
        <begin position="69"/>
        <end position="88"/>
    </location>
</feature>
<keyword evidence="1" id="KW-1133">Transmembrane helix</keyword>
<evidence type="ECO:0000256" key="1">
    <source>
        <dbReference type="SAM" id="Phobius"/>
    </source>
</evidence>
<dbReference type="STRING" id="1797457.A2160_02440"/>
<keyword evidence="1" id="KW-0812">Transmembrane</keyword>
<sequence>MLFNLFFTLFIWAGLKVIEKSDFKYFLFLIISLIGGLLTKQQMAVSILLLPLFIILAVWRWLKQRNHKLTIKAIIFIVFTLVLLVLGIKYGEVRRIRGFIVAGHNSGQEIPLVQHLVWTFKHTIAEVLPWYWGVFKWLGVVLPRLVNQIQMRLLGLALIGLVVWLIKAIRQKKVMSTWQIGFLGLAAAIYFTAVTLWNWQFRMAYGFPFGVQGRYFFPTIVAHMALIMVGLTSLIPKRWIKWGLFILALWWLILSFIGLWTVVKVYYQVWPLQTLWWQVSQYKPFWFKAEWWFVWLGFYLISLIGMLVNIVRQTRNYEIKES</sequence>
<evidence type="ECO:0000313" key="2">
    <source>
        <dbReference type="EMBL" id="OGD63323.1"/>
    </source>
</evidence>
<feature type="transmembrane region" description="Helical" evidence="1">
    <location>
        <begin position="149"/>
        <end position="166"/>
    </location>
</feature>
<protein>
    <recommendedName>
        <fullName evidence="4">Glycosyltransferase RgtA/B/C/D-like domain-containing protein</fullName>
    </recommendedName>
</protein>
<dbReference type="EMBL" id="MEZK01000010">
    <property type="protein sequence ID" value="OGD63323.1"/>
    <property type="molecule type" value="Genomic_DNA"/>
</dbReference>
<dbReference type="Proteomes" id="UP000177006">
    <property type="component" value="Unassembled WGS sequence"/>
</dbReference>
<comment type="caution">
    <text evidence="2">The sequence shown here is derived from an EMBL/GenBank/DDBJ whole genome shotgun (WGS) entry which is preliminary data.</text>
</comment>
<keyword evidence="1" id="KW-0472">Membrane</keyword>